<accession>A0A017SZH5</accession>
<feature type="compositionally biased region" description="Pro residues" evidence="1">
    <location>
        <begin position="47"/>
        <end position="64"/>
    </location>
</feature>
<name>A0A017SZH5_9BACT</name>
<sequence length="251" mass="26072">MISILISILISIARGRTPSGMKSRLHRLVPVSVLLGAWALAACGADPKPPPPPPPAPPPAAAPEPEPEPEPAKSADAAPDAAPAASPSQSAGRPPLLKSDSEEITDSFGSSPPAKLELGDDTGRATLRIPENALSQGVNITFKIEKKGKSSGPPTGKIYRTSTVIPPDGTPQEISSAGPSFELAFPAGNKKDANLAIGKITTDDKGKEKIEWSVVAPTKIDDTTGLAHFELKTLPNGYLHITTKAPTEPKQ</sequence>
<feature type="region of interest" description="Disordered" evidence="1">
    <location>
        <begin position="146"/>
        <end position="173"/>
    </location>
</feature>
<organism evidence="2 3">
    <name type="scientific">Chondromyces apiculatus DSM 436</name>
    <dbReference type="NCBI Taxonomy" id="1192034"/>
    <lineage>
        <taxon>Bacteria</taxon>
        <taxon>Pseudomonadati</taxon>
        <taxon>Myxococcota</taxon>
        <taxon>Polyangia</taxon>
        <taxon>Polyangiales</taxon>
        <taxon>Polyangiaceae</taxon>
        <taxon>Chondromyces</taxon>
    </lineage>
</organism>
<protein>
    <submittedName>
        <fullName evidence="2">Uncharacterized protein</fullName>
    </submittedName>
</protein>
<dbReference type="Proteomes" id="UP000019678">
    <property type="component" value="Unassembled WGS sequence"/>
</dbReference>
<evidence type="ECO:0000313" key="2">
    <source>
        <dbReference type="EMBL" id="EYF02152.1"/>
    </source>
</evidence>
<proteinExistence type="predicted"/>
<keyword evidence="3" id="KW-1185">Reference proteome</keyword>
<evidence type="ECO:0000256" key="1">
    <source>
        <dbReference type="SAM" id="MobiDB-lite"/>
    </source>
</evidence>
<reference evidence="2 3" key="1">
    <citation type="submission" date="2013-05" db="EMBL/GenBank/DDBJ databases">
        <title>Genome assembly of Chondromyces apiculatus DSM 436.</title>
        <authorList>
            <person name="Sharma G."/>
            <person name="Khatri I."/>
            <person name="Kaur C."/>
            <person name="Mayilraj S."/>
            <person name="Subramanian S."/>
        </authorList>
    </citation>
    <scope>NUCLEOTIDE SEQUENCE [LARGE SCALE GENOMIC DNA]</scope>
    <source>
        <strain evidence="2 3">DSM 436</strain>
    </source>
</reference>
<dbReference type="AlphaFoldDB" id="A0A017SZH5"/>
<feature type="compositionally biased region" description="Low complexity" evidence="1">
    <location>
        <begin position="72"/>
        <end position="88"/>
    </location>
</feature>
<dbReference type="EMBL" id="ASRX01000065">
    <property type="protein sequence ID" value="EYF02152.1"/>
    <property type="molecule type" value="Genomic_DNA"/>
</dbReference>
<comment type="caution">
    <text evidence="2">The sequence shown here is derived from an EMBL/GenBank/DDBJ whole genome shotgun (WGS) entry which is preliminary data.</text>
</comment>
<feature type="region of interest" description="Disordered" evidence="1">
    <location>
        <begin position="45"/>
        <end position="120"/>
    </location>
</feature>
<gene>
    <name evidence="2" type="ORF">CAP_7363</name>
</gene>
<evidence type="ECO:0000313" key="3">
    <source>
        <dbReference type="Proteomes" id="UP000019678"/>
    </source>
</evidence>
<dbReference type="STRING" id="1192034.CAP_7363"/>